<reference evidence="8" key="1">
    <citation type="submission" date="2020-12" db="EMBL/GenBank/DDBJ databases">
        <title>Metabolic potential, ecology and presence of endohyphal bacteria is reflected in genomic diversity of Mucoromycotina.</title>
        <authorList>
            <person name="Muszewska A."/>
            <person name="Okrasinska A."/>
            <person name="Steczkiewicz K."/>
            <person name="Drgas O."/>
            <person name="Orlowska M."/>
            <person name="Perlinska-Lenart U."/>
            <person name="Aleksandrzak-Piekarczyk T."/>
            <person name="Szatraj K."/>
            <person name="Zielenkiewicz U."/>
            <person name="Pilsyk S."/>
            <person name="Malc E."/>
            <person name="Mieczkowski P."/>
            <person name="Kruszewska J.S."/>
            <person name="Biernat P."/>
            <person name="Pawlowska J."/>
        </authorList>
    </citation>
    <scope>NUCLEOTIDE SEQUENCE</scope>
    <source>
        <strain evidence="8">WA0000067209</strain>
    </source>
</reference>
<evidence type="ECO:0000256" key="2">
    <source>
        <dbReference type="ARBA" id="ARBA00022448"/>
    </source>
</evidence>
<keyword evidence="9" id="KW-1185">Reference proteome</keyword>
<feature type="domain" description="Major facilitator superfamily (MFS) profile" evidence="7">
    <location>
        <begin position="53"/>
        <end position="466"/>
    </location>
</feature>
<evidence type="ECO:0000256" key="6">
    <source>
        <dbReference type="SAM" id="Phobius"/>
    </source>
</evidence>
<feature type="transmembrane region" description="Helical" evidence="6">
    <location>
        <begin position="120"/>
        <end position="139"/>
    </location>
</feature>
<dbReference type="EMBL" id="JAEPQZ010000015">
    <property type="protein sequence ID" value="KAG2173227.1"/>
    <property type="molecule type" value="Genomic_DNA"/>
</dbReference>
<dbReference type="CDD" id="cd17327">
    <property type="entry name" value="MFS_FEN2_like"/>
    <property type="match status" value="1"/>
</dbReference>
<dbReference type="Gene3D" id="1.20.1250.20">
    <property type="entry name" value="MFS general substrate transporter like domains"/>
    <property type="match status" value="2"/>
</dbReference>
<evidence type="ECO:0000256" key="3">
    <source>
        <dbReference type="ARBA" id="ARBA00022692"/>
    </source>
</evidence>
<feature type="transmembrane region" description="Helical" evidence="6">
    <location>
        <begin position="319"/>
        <end position="337"/>
    </location>
</feature>
<feature type="transmembrane region" description="Helical" evidence="6">
    <location>
        <begin position="212"/>
        <end position="234"/>
    </location>
</feature>
<evidence type="ECO:0000259" key="7">
    <source>
        <dbReference type="PROSITE" id="PS50850"/>
    </source>
</evidence>
<dbReference type="GO" id="GO:0022857">
    <property type="term" value="F:transmembrane transporter activity"/>
    <property type="evidence" value="ECO:0007669"/>
    <property type="project" value="InterPro"/>
</dbReference>
<dbReference type="AlphaFoldDB" id="A0A8H7U9C5"/>
<dbReference type="OrthoDB" id="2985014at2759"/>
<evidence type="ECO:0000256" key="5">
    <source>
        <dbReference type="ARBA" id="ARBA00023136"/>
    </source>
</evidence>
<dbReference type="FunFam" id="1.20.1250.20:FF:000034">
    <property type="entry name" value="MFS general substrate transporter"/>
    <property type="match status" value="1"/>
</dbReference>
<protein>
    <recommendedName>
        <fullName evidence="7">Major facilitator superfamily (MFS) profile domain-containing protein</fullName>
    </recommendedName>
</protein>
<dbReference type="FunFam" id="1.20.1250.20:FF:000068">
    <property type="entry name" value="MFS general substrate transporter"/>
    <property type="match status" value="1"/>
</dbReference>
<dbReference type="Pfam" id="PF07690">
    <property type="entry name" value="MFS_1"/>
    <property type="match status" value="1"/>
</dbReference>
<dbReference type="PROSITE" id="PS50850">
    <property type="entry name" value="MFS"/>
    <property type="match status" value="1"/>
</dbReference>
<feature type="transmembrane region" description="Helical" evidence="6">
    <location>
        <begin position="372"/>
        <end position="396"/>
    </location>
</feature>
<feature type="transmembrane region" description="Helical" evidence="6">
    <location>
        <begin position="408"/>
        <end position="427"/>
    </location>
</feature>
<feature type="transmembrane region" description="Helical" evidence="6">
    <location>
        <begin position="179"/>
        <end position="200"/>
    </location>
</feature>
<proteinExistence type="predicted"/>
<feature type="transmembrane region" description="Helical" evidence="6">
    <location>
        <begin position="349"/>
        <end position="366"/>
    </location>
</feature>
<dbReference type="GO" id="GO:0016020">
    <property type="term" value="C:membrane"/>
    <property type="evidence" value="ECO:0007669"/>
    <property type="project" value="UniProtKB-SubCell"/>
</dbReference>
<dbReference type="PANTHER" id="PTHR43791">
    <property type="entry name" value="PERMEASE-RELATED"/>
    <property type="match status" value="1"/>
</dbReference>
<dbReference type="PANTHER" id="PTHR43791:SF19">
    <property type="entry name" value="TRANSPORTER, PUTATIVE (AFU_ORTHOLOGUE AFUA_1G01812)-RELATED"/>
    <property type="match status" value="1"/>
</dbReference>
<sequence>MTEAEKETVYMDDKVQENDLTSLENGPEKVDDDFVEPTPAELKALLWKLDLRIVPFLGLLYLCSFLDRVNIGNAKLAGLTKSITISDSDYNWALSIFFIGYVLFEVPSNLMLKKIGPSKWIPIVMIAWGIVMVCMAAVTSSAGLLIARFFLGITEAGLFPGVIFFTSLWYPRKEQATRVAFFFGCSTVAGAFGGVLAYGIMQMEGLRGLHGWQWIFILEGLPTLILAFVSYFVLPDFPENSKFLNEREREIVIRRLRADAGPATEQHFSWKQFRAAFTDYKVYMHSLVYICGATPLYSLSLFLPSIISGMGFTNLTAQAMSAPPYAIACLFTILTAIHADHKRERGLHVFFPVLVGAIGYLLLIVLKTKGPAAMYVAACITTIGVFSHIPAMLSWFTNNIGGHTKRGVATAFIISIGNVGGAIGGQVYRADDAPYYTRGHAICLALMCTSLLATSTFKYLLNRENRRRDNLTPEQYEKECQGTDLCDKHPDFRYIS</sequence>
<name>A0A8H7U9C5_MORIS</name>
<feature type="transmembrane region" description="Helical" evidence="6">
    <location>
        <begin position="287"/>
        <end position="307"/>
    </location>
</feature>
<accession>A0A8H7U9C5</accession>
<comment type="caution">
    <text evidence="8">The sequence shown here is derived from an EMBL/GenBank/DDBJ whole genome shotgun (WGS) entry which is preliminary data.</text>
</comment>
<keyword evidence="5 6" id="KW-0472">Membrane</keyword>
<feature type="transmembrane region" description="Helical" evidence="6">
    <location>
        <begin position="439"/>
        <end position="461"/>
    </location>
</feature>
<gene>
    <name evidence="8" type="ORF">INT43_004601</name>
</gene>
<keyword evidence="4 6" id="KW-1133">Transmembrane helix</keyword>
<evidence type="ECO:0000313" key="8">
    <source>
        <dbReference type="EMBL" id="KAG2173227.1"/>
    </source>
</evidence>
<dbReference type="Proteomes" id="UP000654370">
    <property type="component" value="Unassembled WGS sequence"/>
</dbReference>
<keyword evidence="3 6" id="KW-0812">Transmembrane</keyword>
<comment type="subcellular location">
    <subcellularLocation>
        <location evidence="1">Membrane</location>
        <topology evidence="1">Multi-pass membrane protein</topology>
    </subcellularLocation>
</comment>
<evidence type="ECO:0000256" key="1">
    <source>
        <dbReference type="ARBA" id="ARBA00004141"/>
    </source>
</evidence>
<evidence type="ECO:0000256" key="4">
    <source>
        <dbReference type="ARBA" id="ARBA00022989"/>
    </source>
</evidence>
<dbReference type="InterPro" id="IPR020846">
    <property type="entry name" value="MFS_dom"/>
</dbReference>
<dbReference type="SUPFAM" id="SSF103473">
    <property type="entry name" value="MFS general substrate transporter"/>
    <property type="match status" value="1"/>
</dbReference>
<evidence type="ECO:0000313" key="9">
    <source>
        <dbReference type="Proteomes" id="UP000654370"/>
    </source>
</evidence>
<dbReference type="InterPro" id="IPR036259">
    <property type="entry name" value="MFS_trans_sf"/>
</dbReference>
<feature type="transmembrane region" description="Helical" evidence="6">
    <location>
        <begin position="145"/>
        <end position="170"/>
    </location>
</feature>
<organism evidence="8 9">
    <name type="scientific">Mortierella isabellina</name>
    <name type="common">Filamentous fungus</name>
    <name type="synonym">Umbelopsis isabellina</name>
    <dbReference type="NCBI Taxonomy" id="91625"/>
    <lineage>
        <taxon>Eukaryota</taxon>
        <taxon>Fungi</taxon>
        <taxon>Fungi incertae sedis</taxon>
        <taxon>Mucoromycota</taxon>
        <taxon>Mucoromycotina</taxon>
        <taxon>Umbelopsidomycetes</taxon>
        <taxon>Umbelopsidales</taxon>
        <taxon>Umbelopsidaceae</taxon>
        <taxon>Umbelopsis</taxon>
    </lineage>
</organism>
<keyword evidence="2" id="KW-0813">Transport</keyword>
<dbReference type="InterPro" id="IPR011701">
    <property type="entry name" value="MFS"/>
</dbReference>